<dbReference type="InterPro" id="IPR003593">
    <property type="entry name" value="AAA+_ATPase"/>
</dbReference>
<feature type="transmembrane region" description="Helical" evidence="7">
    <location>
        <begin position="72"/>
        <end position="93"/>
    </location>
</feature>
<evidence type="ECO:0000313" key="10">
    <source>
        <dbReference type="EMBL" id="MDQ0359347.1"/>
    </source>
</evidence>
<protein>
    <submittedName>
        <fullName evidence="10">ATP-binding cassette subfamily B protein</fullName>
    </submittedName>
</protein>
<dbReference type="Pfam" id="PF00005">
    <property type="entry name" value="ABC_tran"/>
    <property type="match status" value="1"/>
</dbReference>
<dbReference type="Gene3D" id="1.20.1560.10">
    <property type="entry name" value="ABC transporter type 1, transmembrane domain"/>
    <property type="match status" value="1"/>
</dbReference>
<gene>
    <name evidence="10" type="ORF">J2S15_000078</name>
</gene>
<keyword evidence="2 7" id="KW-0812">Transmembrane</keyword>
<evidence type="ECO:0000259" key="9">
    <source>
        <dbReference type="PROSITE" id="PS50929"/>
    </source>
</evidence>
<keyword evidence="6 7" id="KW-0472">Membrane</keyword>
<keyword evidence="3" id="KW-0547">Nucleotide-binding</keyword>
<dbReference type="Gene3D" id="3.40.50.300">
    <property type="entry name" value="P-loop containing nucleotide triphosphate hydrolases"/>
    <property type="match status" value="1"/>
</dbReference>
<feature type="transmembrane region" description="Helical" evidence="7">
    <location>
        <begin position="31"/>
        <end position="52"/>
    </location>
</feature>
<accession>A0ABU0DXK3</accession>
<comment type="subcellular location">
    <subcellularLocation>
        <location evidence="1">Cell membrane</location>
        <topology evidence="1">Multi-pass membrane protein</topology>
    </subcellularLocation>
</comment>
<evidence type="ECO:0000256" key="5">
    <source>
        <dbReference type="ARBA" id="ARBA00022989"/>
    </source>
</evidence>
<feature type="transmembrane region" description="Helical" evidence="7">
    <location>
        <begin position="258"/>
        <end position="277"/>
    </location>
</feature>
<dbReference type="Proteomes" id="UP001230220">
    <property type="component" value="Unassembled WGS sequence"/>
</dbReference>
<feature type="transmembrane region" description="Helical" evidence="7">
    <location>
        <begin position="150"/>
        <end position="169"/>
    </location>
</feature>
<dbReference type="RefSeq" id="WP_307404391.1">
    <property type="nucleotide sequence ID" value="NZ_JAUSUR010000001.1"/>
</dbReference>
<keyword evidence="5 7" id="KW-1133">Transmembrane helix</keyword>
<dbReference type="SMART" id="SM00382">
    <property type="entry name" value="AAA"/>
    <property type="match status" value="1"/>
</dbReference>
<dbReference type="CDD" id="cd18544">
    <property type="entry name" value="ABC_6TM_TmrA_like"/>
    <property type="match status" value="1"/>
</dbReference>
<dbReference type="CDD" id="cd03254">
    <property type="entry name" value="ABCC_Glucan_exporter_like"/>
    <property type="match status" value="1"/>
</dbReference>
<sequence length="594" mass="67297">MDNYDDIEVITGREQMQVLKRLMGYLNPYRGALLIAILTLLAATVFSLLGPIVIKNIVDTAFGKDHVNMDLIYKNITIYAGVILVYSVFRYLYVYQFKKIGNKVTQDLRVAVYEKLQSMGMRYFDQTPSGSIVSRVTNDTESVMEMLNDVVSVIVSSVIIIICILVTMFILDATMALICLLFLPVAILIIYLYQKFSTRYYLIARERLSQLNTRLAESISGMNIIQLFVQQKRISKEFEDTNREYYEASMRNTRLDGILLAPTIHLLTSLALAILILNTGLRALTTVVSVGTVTAFIEYIYRYFDPMFQIMDRLAIFQQAVVSAYRVFMVLDHEEVAPSQNPGANAVIEDAKIEFKDVTFSYDGKNNVLKNISFTVNPGETIALVGHTGSGKSSIINVMMRFYEFYEGEVLIDGKSIKDYPMDELRAKTGLVLQDPFMFYGTIADNVRLKNKSITDREIQDACEFVQADTFVNQLTDGYEHRVIERGSSFSTGQKQLLAFARTIVTNPKILILDEATANIDTETESLIQEGLERIRRGRTSIAIAHRLSTIKDANKILVLDKGRIVEQGTHDELIALKGNYFAMYQLQQSEQYA</sequence>
<dbReference type="PANTHER" id="PTHR43394:SF1">
    <property type="entry name" value="ATP-BINDING CASSETTE SUB-FAMILY B MEMBER 10, MITOCHONDRIAL"/>
    <property type="match status" value="1"/>
</dbReference>
<dbReference type="InterPro" id="IPR003439">
    <property type="entry name" value="ABC_transporter-like_ATP-bd"/>
</dbReference>
<dbReference type="InterPro" id="IPR027417">
    <property type="entry name" value="P-loop_NTPase"/>
</dbReference>
<name>A0ABU0DXK3_9FIRM</name>
<comment type="caution">
    <text evidence="10">The sequence shown here is derived from an EMBL/GenBank/DDBJ whole genome shotgun (WGS) entry which is preliminary data.</text>
</comment>
<keyword evidence="4 10" id="KW-0067">ATP-binding</keyword>
<dbReference type="InterPro" id="IPR011527">
    <property type="entry name" value="ABC1_TM_dom"/>
</dbReference>
<proteinExistence type="predicted"/>
<organism evidence="10 11">
    <name type="scientific">Breznakia pachnodae</name>
    <dbReference type="NCBI Taxonomy" id="265178"/>
    <lineage>
        <taxon>Bacteria</taxon>
        <taxon>Bacillati</taxon>
        <taxon>Bacillota</taxon>
        <taxon>Erysipelotrichia</taxon>
        <taxon>Erysipelotrichales</taxon>
        <taxon>Erysipelotrichaceae</taxon>
        <taxon>Breznakia</taxon>
    </lineage>
</organism>
<feature type="transmembrane region" description="Helical" evidence="7">
    <location>
        <begin position="175"/>
        <end position="193"/>
    </location>
</feature>
<evidence type="ECO:0000259" key="8">
    <source>
        <dbReference type="PROSITE" id="PS50893"/>
    </source>
</evidence>
<dbReference type="EMBL" id="JAUSUR010000001">
    <property type="protein sequence ID" value="MDQ0359347.1"/>
    <property type="molecule type" value="Genomic_DNA"/>
</dbReference>
<dbReference type="SUPFAM" id="SSF52540">
    <property type="entry name" value="P-loop containing nucleoside triphosphate hydrolases"/>
    <property type="match status" value="1"/>
</dbReference>
<evidence type="ECO:0000256" key="2">
    <source>
        <dbReference type="ARBA" id="ARBA00022692"/>
    </source>
</evidence>
<dbReference type="PROSITE" id="PS50893">
    <property type="entry name" value="ABC_TRANSPORTER_2"/>
    <property type="match status" value="1"/>
</dbReference>
<reference evidence="10 11" key="1">
    <citation type="submission" date="2023-07" db="EMBL/GenBank/DDBJ databases">
        <title>Genomic Encyclopedia of Type Strains, Phase IV (KMG-IV): sequencing the most valuable type-strain genomes for metagenomic binning, comparative biology and taxonomic classification.</title>
        <authorList>
            <person name="Goeker M."/>
        </authorList>
    </citation>
    <scope>NUCLEOTIDE SEQUENCE [LARGE SCALE GENOMIC DNA]</scope>
    <source>
        <strain evidence="10 11">DSM 16784</strain>
    </source>
</reference>
<dbReference type="PROSITE" id="PS50929">
    <property type="entry name" value="ABC_TM1F"/>
    <property type="match status" value="1"/>
</dbReference>
<dbReference type="PANTHER" id="PTHR43394">
    <property type="entry name" value="ATP-DEPENDENT PERMEASE MDL1, MITOCHONDRIAL"/>
    <property type="match status" value="1"/>
</dbReference>
<feature type="domain" description="ABC transmembrane type-1" evidence="9">
    <location>
        <begin position="34"/>
        <end position="319"/>
    </location>
</feature>
<keyword evidence="11" id="KW-1185">Reference proteome</keyword>
<dbReference type="InterPro" id="IPR036640">
    <property type="entry name" value="ABC1_TM_sf"/>
</dbReference>
<evidence type="ECO:0000256" key="7">
    <source>
        <dbReference type="SAM" id="Phobius"/>
    </source>
</evidence>
<evidence type="ECO:0000256" key="1">
    <source>
        <dbReference type="ARBA" id="ARBA00004651"/>
    </source>
</evidence>
<dbReference type="InterPro" id="IPR039421">
    <property type="entry name" value="Type_1_exporter"/>
</dbReference>
<evidence type="ECO:0000256" key="4">
    <source>
        <dbReference type="ARBA" id="ARBA00022840"/>
    </source>
</evidence>
<evidence type="ECO:0000313" key="11">
    <source>
        <dbReference type="Proteomes" id="UP001230220"/>
    </source>
</evidence>
<evidence type="ECO:0000256" key="3">
    <source>
        <dbReference type="ARBA" id="ARBA00022741"/>
    </source>
</evidence>
<dbReference type="Pfam" id="PF00664">
    <property type="entry name" value="ABC_membrane"/>
    <property type="match status" value="1"/>
</dbReference>
<evidence type="ECO:0000256" key="6">
    <source>
        <dbReference type="ARBA" id="ARBA00023136"/>
    </source>
</evidence>
<feature type="domain" description="ABC transporter" evidence="8">
    <location>
        <begin position="353"/>
        <end position="587"/>
    </location>
</feature>
<dbReference type="SUPFAM" id="SSF90123">
    <property type="entry name" value="ABC transporter transmembrane region"/>
    <property type="match status" value="1"/>
</dbReference>
<feature type="transmembrane region" description="Helical" evidence="7">
    <location>
        <begin position="283"/>
        <end position="301"/>
    </location>
</feature>
<dbReference type="GO" id="GO:0005524">
    <property type="term" value="F:ATP binding"/>
    <property type="evidence" value="ECO:0007669"/>
    <property type="project" value="UniProtKB-KW"/>
</dbReference>